<dbReference type="EMBL" id="JANHOG010001547">
    <property type="protein sequence ID" value="KAJ3535303.1"/>
    <property type="molecule type" value="Genomic_DNA"/>
</dbReference>
<keyword evidence="2" id="KW-1185">Reference proteome</keyword>
<comment type="caution">
    <text evidence="1">The sequence shown here is derived from an EMBL/GenBank/DDBJ whole genome shotgun (WGS) entry which is preliminary data.</text>
</comment>
<accession>A0ACC1SA49</accession>
<evidence type="ECO:0000313" key="1">
    <source>
        <dbReference type="EMBL" id="KAJ3535303.1"/>
    </source>
</evidence>
<name>A0ACC1SA49_9APHY</name>
<proteinExistence type="predicted"/>
<protein>
    <submittedName>
        <fullName evidence="1">Uncharacterized protein</fullName>
    </submittedName>
</protein>
<reference evidence="1" key="1">
    <citation type="submission" date="2022-07" db="EMBL/GenBank/DDBJ databases">
        <title>Genome Sequence of Phlebia brevispora.</title>
        <authorList>
            <person name="Buettner E."/>
        </authorList>
    </citation>
    <scope>NUCLEOTIDE SEQUENCE</scope>
    <source>
        <strain evidence="1">MPL23</strain>
    </source>
</reference>
<gene>
    <name evidence="1" type="ORF">NM688_g6998</name>
</gene>
<dbReference type="Proteomes" id="UP001148662">
    <property type="component" value="Unassembled WGS sequence"/>
</dbReference>
<organism evidence="1 2">
    <name type="scientific">Phlebia brevispora</name>
    <dbReference type="NCBI Taxonomy" id="194682"/>
    <lineage>
        <taxon>Eukaryota</taxon>
        <taxon>Fungi</taxon>
        <taxon>Dikarya</taxon>
        <taxon>Basidiomycota</taxon>
        <taxon>Agaricomycotina</taxon>
        <taxon>Agaricomycetes</taxon>
        <taxon>Polyporales</taxon>
        <taxon>Meruliaceae</taxon>
        <taxon>Phlebia</taxon>
    </lineage>
</organism>
<evidence type="ECO:0000313" key="2">
    <source>
        <dbReference type="Proteomes" id="UP001148662"/>
    </source>
</evidence>
<sequence length="379" mass="42271">MSATAPNAEIISEYKANLITNYSITAAVAVVCYEFIAALRHERELVWKRRWTGATWLFLANRCYNYSFEYFLAVLETLPVIIIAVFSALRVLALLGRAYIPAAFTFALGLTPVALDLYQSAQVTFYYVDDSILGSSCYFNHLISPSVIFYKKYSNHITMVLTHLTATLAGTLSAIVADVIAISITWIKTYRHVREASSVGADVGLSAALLRYGKMLKSFVEFVVDRFKKGSLYFINCTQSVVHHISRRWTRYACLVREFPQPSLQLADPIEAFTTVLPNIMLSRFLVNLRHVNAQESASAARFSRFSPPNFHMPSIVSIIGNLGEPLVDHEDDLDDDDHVIAEAYEDGIRAAANSGETVETSDVRDIGSDEIEVPAELV</sequence>